<accession>A0A6B0TV51</accession>
<dbReference type="AlphaFoldDB" id="A0A6B0TV51"/>
<organism evidence="2">
    <name type="scientific">Ixodes ricinus</name>
    <name type="common">Common tick</name>
    <name type="synonym">Acarus ricinus</name>
    <dbReference type="NCBI Taxonomy" id="34613"/>
    <lineage>
        <taxon>Eukaryota</taxon>
        <taxon>Metazoa</taxon>
        <taxon>Ecdysozoa</taxon>
        <taxon>Arthropoda</taxon>
        <taxon>Chelicerata</taxon>
        <taxon>Arachnida</taxon>
        <taxon>Acari</taxon>
        <taxon>Parasitiformes</taxon>
        <taxon>Ixodida</taxon>
        <taxon>Ixodoidea</taxon>
        <taxon>Ixodidae</taxon>
        <taxon>Ixodinae</taxon>
        <taxon>Ixodes</taxon>
    </lineage>
</organism>
<sequence length="74" mass="8307">MLSMSGPCTCSTLPVLLFLNTTAWLVILRRPDVMAPRSSLNTSGYSRKSMMCFSWFVAQKLRVLSLCGYVALRE</sequence>
<name>A0A6B0TV51_IXORI</name>
<protein>
    <submittedName>
        <fullName evidence="2">Putative secreted protein</fullName>
    </submittedName>
</protein>
<keyword evidence="1" id="KW-0732">Signal</keyword>
<feature type="chain" id="PRO_5025668032" evidence="1">
    <location>
        <begin position="24"/>
        <end position="74"/>
    </location>
</feature>
<proteinExistence type="predicted"/>
<evidence type="ECO:0000256" key="1">
    <source>
        <dbReference type="SAM" id="SignalP"/>
    </source>
</evidence>
<evidence type="ECO:0000313" key="2">
    <source>
        <dbReference type="EMBL" id="MXU83188.1"/>
    </source>
</evidence>
<dbReference type="EMBL" id="GIFC01001105">
    <property type="protein sequence ID" value="MXU83188.1"/>
    <property type="molecule type" value="Transcribed_RNA"/>
</dbReference>
<reference evidence="2" key="1">
    <citation type="submission" date="2019-12" db="EMBL/GenBank/DDBJ databases">
        <title>An insight into the sialome of adult female Ixodes ricinus ticks feeding for 6 days.</title>
        <authorList>
            <person name="Perner J."/>
            <person name="Ribeiro J.M.C."/>
        </authorList>
    </citation>
    <scope>NUCLEOTIDE SEQUENCE</scope>
    <source>
        <strain evidence="2">Semi-engorged</strain>
        <tissue evidence="2">Salivary glands</tissue>
    </source>
</reference>
<feature type="signal peptide" evidence="1">
    <location>
        <begin position="1"/>
        <end position="23"/>
    </location>
</feature>